<evidence type="ECO:0000256" key="1">
    <source>
        <dbReference type="ARBA" id="ARBA00022729"/>
    </source>
</evidence>
<organism evidence="5 6">
    <name type="scientific">Ficus carica</name>
    <name type="common">Common fig</name>
    <dbReference type="NCBI Taxonomy" id="3494"/>
    <lineage>
        <taxon>Eukaryota</taxon>
        <taxon>Viridiplantae</taxon>
        <taxon>Streptophyta</taxon>
        <taxon>Embryophyta</taxon>
        <taxon>Tracheophyta</taxon>
        <taxon>Spermatophyta</taxon>
        <taxon>Magnoliopsida</taxon>
        <taxon>eudicotyledons</taxon>
        <taxon>Gunneridae</taxon>
        <taxon>Pentapetalae</taxon>
        <taxon>rosids</taxon>
        <taxon>fabids</taxon>
        <taxon>Rosales</taxon>
        <taxon>Moraceae</taxon>
        <taxon>Ficeae</taxon>
        <taxon>Ficus</taxon>
    </lineage>
</organism>
<dbReference type="Pfam" id="PF01453">
    <property type="entry name" value="B_lectin"/>
    <property type="match status" value="1"/>
</dbReference>
<dbReference type="EMBL" id="BTGU01000001">
    <property type="protein sequence ID" value="GMN26542.1"/>
    <property type="molecule type" value="Genomic_DNA"/>
</dbReference>
<reference evidence="5" key="1">
    <citation type="submission" date="2023-07" db="EMBL/GenBank/DDBJ databases">
        <title>draft genome sequence of fig (Ficus carica).</title>
        <authorList>
            <person name="Takahashi T."/>
            <person name="Nishimura K."/>
        </authorList>
    </citation>
    <scope>NUCLEOTIDE SEQUENCE</scope>
</reference>
<gene>
    <name evidence="5" type="ORF">TIFTF001_001346</name>
</gene>
<dbReference type="AlphaFoldDB" id="A0AA87YZG3"/>
<name>A0AA87YZG3_FICCA</name>
<evidence type="ECO:0000313" key="6">
    <source>
        <dbReference type="Proteomes" id="UP001187192"/>
    </source>
</evidence>
<dbReference type="SUPFAM" id="SSF51110">
    <property type="entry name" value="alpha-D-mannose-specific plant lectins"/>
    <property type="match status" value="1"/>
</dbReference>
<evidence type="ECO:0000259" key="4">
    <source>
        <dbReference type="Pfam" id="PF01453"/>
    </source>
</evidence>
<evidence type="ECO:0000313" key="5">
    <source>
        <dbReference type="EMBL" id="GMN26542.1"/>
    </source>
</evidence>
<protein>
    <recommendedName>
        <fullName evidence="4">Bulb-type lectin domain-containing protein</fullName>
    </recommendedName>
</protein>
<keyword evidence="2" id="KW-1015">Disulfide bond</keyword>
<evidence type="ECO:0000256" key="2">
    <source>
        <dbReference type="ARBA" id="ARBA00023157"/>
    </source>
</evidence>
<proteinExistence type="predicted"/>
<dbReference type="Gene3D" id="2.90.10.10">
    <property type="entry name" value="Bulb-type lectin domain"/>
    <property type="match status" value="1"/>
</dbReference>
<sequence>MGIVLCGKDLWLNSPPRLAPWFSKTRQVWTAGVAVTGVADAAMLDTGNFMLANRDFVNLWESFSEPTDTLLPTQTLAQGLRLVARYSEANYSSGRFQLVLQSDGNLVLYTRAFPLE</sequence>
<comment type="caution">
    <text evidence="5">The sequence shown here is derived from an EMBL/GenBank/DDBJ whole genome shotgun (WGS) entry which is preliminary data.</text>
</comment>
<dbReference type="PANTHER" id="PTHR47976:SF108">
    <property type="entry name" value="G-TYPE LECTIN S-RECEPTOR-LIKE SERINE_THREONINE-PROTEIN KINASE LECRK1"/>
    <property type="match status" value="1"/>
</dbReference>
<accession>A0AA87YZG3</accession>
<dbReference type="InterPro" id="IPR051343">
    <property type="entry name" value="G-type_lectin_kinases/EP1-like"/>
</dbReference>
<dbReference type="Proteomes" id="UP001187192">
    <property type="component" value="Unassembled WGS sequence"/>
</dbReference>
<feature type="domain" description="Bulb-type lectin" evidence="4">
    <location>
        <begin position="24"/>
        <end position="77"/>
    </location>
</feature>
<dbReference type="PANTHER" id="PTHR47976">
    <property type="entry name" value="G-TYPE LECTIN S-RECEPTOR-LIKE SERINE/THREONINE-PROTEIN KINASE SD2-5"/>
    <property type="match status" value="1"/>
</dbReference>
<evidence type="ECO:0000256" key="3">
    <source>
        <dbReference type="ARBA" id="ARBA00023180"/>
    </source>
</evidence>
<keyword evidence="1" id="KW-0732">Signal</keyword>
<dbReference type="InterPro" id="IPR001480">
    <property type="entry name" value="Bulb-type_lectin_dom"/>
</dbReference>
<keyword evidence="3" id="KW-0325">Glycoprotein</keyword>
<keyword evidence="6" id="KW-1185">Reference proteome</keyword>
<dbReference type="InterPro" id="IPR036426">
    <property type="entry name" value="Bulb-type_lectin_dom_sf"/>
</dbReference>